<dbReference type="NCBIfam" id="TIGR00087">
    <property type="entry name" value="surE"/>
    <property type="match status" value="1"/>
</dbReference>
<dbReference type="FunFam" id="3.40.1210.10:FF:000003">
    <property type="entry name" value="Survival protein SurE-like phosphatase/nucleotidase"/>
    <property type="match status" value="1"/>
</dbReference>
<keyword evidence="3" id="KW-0378">Hydrolase</keyword>
<name>A0A3P5Z735_BRACM</name>
<dbReference type="GO" id="GO:0008252">
    <property type="term" value="F:nucleotidase activity"/>
    <property type="evidence" value="ECO:0007669"/>
    <property type="project" value="InterPro"/>
</dbReference>
<accession>A0A3P5Z735</accession>
<evidence type="ECO:0000256" key="1">
    <source>
        <dbReference type="ARBA" id="ARBA00011062"/>
    </source>
</evidence>
<evidence type="ECO:0000256" key="2">
    <source>
        <dbReference type="ARBA" id="ARBA00022723"/>
    </source>
</evidence>
<dbReference type="EMBL" id="LR031571">
    <property type="protein sequence ID" value="VDC75672.1"/>
    <property type="molecule type" value="Genomic_DNA"/>
</dbReference>
<dbReference type="AlphaFoldDB" id="A0A3P5Z735"/>
<dbReference type="InterPro" id="IPR030048">
    <property type="entry name" value="SurE"/>
</dbReference>
<sequence length="312" mass="33994">MELNGEGRISGKRPTIMVTNDDGIDAHGLRALVRVLVSTNLYDVRVCAPDSEKSAVSHSIIWSRPLTAQRVEIDGAEAYAVSGTPADCTGLGLSEALFPSLPDLVLSGINVGSNCGYNIVYSGTVAGAREAFIYDVPSASISYDWKYGDINVNDFILAAQACLPIIDCIINAIKNKTHPKKCFLNIDLPTDIANHKGYKLTTQGKSLTKMGWIQVEKEAQGVKMLSTKSMETDSGVISDNNATSAHHHSQDSRLFKRDVSSVLRNMVVEEGTDLHFLQEGFITVTPIGALSQVDVDCQNYYKEWLPKITNQP</sequence>
<dbReference type="SUPFAM" id="SSF64167">
    <property type="entry name" value="SurE-like"/>
    <property type="match status" value="1"/>
</dbReference>
<gene>
    <name evidence="5" type="ORF">BRAA01T02174Z</name>
</gene>
<dbReference type="Pfam" id="PF01975">
    <property type="entry name" value="SurE"/>
    <property type="match status" value="1"/>
</dbReference>
<evidence type="ECO:0000313" key="5">
    <source>
        <dbReference type="EMBL" id="VDC75672.1"/>
    </source>
</evidence>
<dbReference type="GO" id="GO:0046872">
    <property type="term" value="F:metal ion binding"/>
    <property type="evidence" value="ECO:0007669"/>
    <property type="project" value="UniProtKB-KW"/>
</dbReference>
<dbReference type="InterPro" id="IPR002828">
    <property type="entry name" value="SurE-like_Pase/nucleotidase"/>
</dbReference>
<proteinExistence type="inferred from homology"/>
<evidence type="ECO:0000256" key="3">
    <source>
        <dbReference type="ARBA" id="ARBA00022801"/>
    </source>
</evidence>
<keyword evidence="2" id="KW-0479">Metal-binding</keyword>
<organism evidence="5">
    <name type="scientific">Brassica campestris</name>
    <name type="common">Field mustard</name>
    <dbReference type="NCBI Taxonomy" id="3711"/>
    <lineage>
        <taxon>Eukaryota</taxon>
        <taxon>Viridiplantae</taxon>
        <taxon>Streptophyta</taxon>
        <taxon>Embryophyta</taxon>
        <taxon>Tracheophyta</taxon>
        <taxon>Spermatophyta</taxon>
        <taxon>Magnoliopsida</taxon>
        <taxon>eudicotyledons</taxon>
        <taxon>Gunneridae</taxon>
        <taxon>Pentapetalae</taxon>
        <taxon>rosids</taxon>
        <taxon>malvids</taxon>
        <taxon>Brassicales</taxon>
        <taxon>Brassicaceae</taxon>
        <taxon>Brassiceae</taxon>
        <taxon>Brassica</taxon>
    </lineage>
</organism>
<feature type="domain" description="Survival protein SurE-like phosphatase/nucleotidase" evidence="4">
    <location>
        <begin position="16"/>
        <end position="206"/>
    </location>
</feature>
<reference evidence="5" key="1">
    <citation type="submission" date="2018-11" db="EMBL/GenBank/DDBJ databases">
        <authorList>
            <consortium name="Genoscope - CEA"/>
            <person name="William W."/>
        </authorList>
    </citation>
    <scope>NUCLEOTIDE SEQUENCE</scope>
</reference>
<dbReference type="PANTHER" id="PTHR30457">
    <property type="entry name" value="5'-NUCLEOTIDASE SURE"/>
    <property type="match status" value="1"/>
</dbReference>
<protein>
    <recommendedName>
        <fullName evidence="4">Survival protein SurE-like phosphatase/nucleotidase domain-containing protein</fullName>
    </recommendedName>
</protein>
<dbReference type="PANTHER" id="PTHR30457:SF24">
    <property type="entry name" value="SURVIVAL PROTEIN SURE-LIKE PHOSPHATASE_NUCLEOTIDASE DOMAIN-CONTAINING PROTEIN"/>
    <property type="match status" value="1"/>
</dbReference>
<dbReference type="Gene3D" id="3.40.1210.10">
    <property type="entry name" value="Survival protein SurE-like phosphatase/nucleotidase"/>
    <property type="match status" value="1"/>
</dbReference>
<dbReference type="HAMAP" id="MF_00060">
    <property type="entry name" value="SurE"/>
    <property type="match status" value="1"/>
</dbReference>
<comment type="similarity">
    <text evidence="1">Belongs to the SurE nucleotidase family.</text>
</comment>
<dbReference type="InterPro" id="IPR036523">
    <property type="entry name" value="SurE-like_sf"/>
</dbReference>
<evidence type="ECO:0000259" key="4">
    <source>
        <dbReference type="Pfam" id="PF01975"/>
    </source>
</evidence>